<dbReference type="InterPro" id="IPR011611">
    <property type="entry name" value="PfkB_dom"/>
</dbReference>
<evidence type="ECO:0000256" key="2">
    <source>
        <dbReference type="ARBA" id="ARBA00022679"/>
    </source>
</evidence>
<gene>
    <name evidence="9" type="ORF">SAMN05421767_1353</name>
</gene>
<dbReference type="InterPro" id="IPR017583">
    <property type="entry name" value="Tagatose/fructose_Pkinase"/>
</dbReference>
<sequence>MIYTCTMNLAIDLCIQTENMYTDIVNRSQNCDYQPNGKGVNVSFVLKKLGLDSIALGFSGGFTGDFIKQELKKKDILTDFVEVEGLSRINAFINVMSLEEEYKLVNQGPSVTRENVNALIGKIKNISKGDYLVISGSHPTGISSTDYQLIGELSERNQFNLVLDISSDYLLNLLPYHPFLLKPNDDELLELFGSTDKSKENIIHLAKILIQKGAQQVLVSLGDQGAMYITEDKVLYVNAPKGKVVNSACAGDTLLATFIANKLKGKSDEEAVISAVAAGSSTAFQIGLTDFLDVDNLKRQIICKKI</sequence>
<dbReference type="InterPro" id="IPR029056">
    <property type="entry name" value="Ribokinase-like"/>
</dbReference>
<keyword evidence="4 7" id="KW-0547">Nucleotide-binding</keyword>
<dbReference type="Proteomes" id="UP000198556">
    <property type="component" value="Unassembled WGS sequence"/>
</dbReference>
<protein>
    <recommendedName>
        <fullName evidence="7">Tagatose-6-phosphate kinase</fullName>
        <ecNumber evidence="7">2.7.1.144</ecNumber>
    </recommendedName>
</protein>
<dbReference type="NCBIfam" id="TIGR03828">
    <property type="entry name" value="pfkB"/>
    <property type="match status" value="1"/>
</dbReference>
<dbReference type="AlphaFoldDB" id="A0A1H9N5K0"/>
<dbReference type="EC" id="2.7.1.144" evidence="7"/>
<dbReference type="GO" id="GO:0005829">
    <property type="term" value="C:cytosol"/>
    <property type="evidence" value="ECO:0007669"/>
    <property type="project" value="TreeGrafter"/>
</dbReference>
<comment type="pathway">
    <text evidence="7">Carbohydrate metabolism; D-tagatose 6-phosphate degradation; D-glyceraldehyde 3-phosphate and glycerone phosphate from D-tagatose 6-phosphate: step 1/2.</text>
</comment>
<dbReference type="GO" id="GO:0016052">
    <property type="term" value="P:carbohydrate catabolic process"/>
    <property type="evidence" value="ECO:0007669"/>
    <property type="project" value="UniProtKB-ARBA"/>
</dbReference>
<keyword evidence="2 7" id="KW-0808">Transferase</keyword>
<dbReference type="Pfam" id="PF00294">
    <property type="entry name" value="PfkB"/>
    <property type="match status" value="1"/>
</dbReference>
<evidence type="ECO:0000256" key="7">
    <source>
        <dbReference type="PIRNR" id="PIRNR000535"/>
    </source>
</evidence>
<keyword evidence="5 9" id="KW-0418">Kinase</keyword>
<accession>A0A1H9N5K0</accession>
<evidence type="ECO:0000256" key="1">
    <source>
        <dbReference type="ARBA" id="ARBA00005380"/>
    </source>
</evidence>
<evidence type="ECO:0000256" key="6">
    <source>
        <dbReference type="ARBA" id="ARBA00022840"/>
    </source>
</evidence>
<dbReference type="SUPFAM" id="SSF53613">
    <property type="entry name" value="Ribokinase-like"/>
    <property type="match status" value="1"/>
</dbReference>
<dbReference type="FunFam" id="3.40.1190.20:FF:000001">
    <property type="entry name" value="Phosphofructokinase"/>
    <property type="match status" value="1"/>
</dbReference>
<feature type="domain" description="Carbohydrate kinase PfkB" evidence="8">
    <location>
        <begin position="10"/>
        <end position="290"/>
    </location>
</feature>
<keyword evidence="10" id="KW-1185">Reference proteome</keyword>
<organism evidence="9 10">
    <name type="scientific">Granulicatella balaenopterae</name>
    <dbReference type="NCBI Taxonomy" id="137733"/>
    <lineage>
        <taxon>Bacteria</taxon>
        <taxon>Bacillati</taxon>
        <taxon>Bacillota</taxon>
        <taxon>Bacilli</taxon>
        <taxon>Lactobacillales</taxon>
        <taxon>Carnobacteriaceae</taxon>
        <taxon>Granulicatella</taxon>
    </lineage>
</organism>
<keyword evidence="6 7" id="KW-0067">ATP-binding</keyword>
<comment type="catalytic activity">
    <reaction evidence="7">
        <text>D-tagatofuranose 6-phosphate + ATP = D-tagatofuranose 1,6-bisphosphate + ADP + H(+)</text>
        <dbReference type="Rhea" id="RHEA:12420"/>
        <dbReference type="ChEBI" id="CHEBI:15378"/>
        <dbReference type="ChEBI" id="CHEBI:30616"/>
        <dbReference type="ChEBI" id="CHEBI:58694"/>
        <dbReference type="ChEBI" id="CHEBI:58695"/>
        <dbReference type="ChEBI" id="CHEBI:456216"/>
        <dbReference type="EC" id="2.7.1.144"/>
    </reaction>
</comment>
<evidence type="ECO:0000313" key="10">
    <source>
        <dbReference type="Proteomes" id="UP000198556"/>
    </source>
</evidence>
<dbReference type="GO" id="GO:0044281">
    <property type="term" value="P:small molecule metabolic process"/>
    <property type="evidence" value="ECO:0007669"/>
    <property type="project" value="UniProtKB-ARBA"/>
</dbReference>
<dbReference type="NCBIfam" id="TIGR03168">
    <property type="entry name" value="1-PFK"/>
    <property type="match status" value="1"/>
</dbReference>
<dbReference type="GO" id="GO:0005988">
    <property type="term" value="P:lactose metabolic process"/>
    <property type="evidence" value="ECO:0007669"/>
    <property type="project" value="UniProtKB-KW"/>
</dbReference>
<comment type="similarity">
    <text evidence="7">Belongs to the carbohydrate kinase PfkB family. LacC subfamily.</text>
</comment>
<proteinExistence type="inferred from homology"/>
<evidence type="ECO:0000256" key="5">
    <source>
        <dbReference type="ARBA" id="ARBA00022777"/>
    </source>
</evidence>
<dbReference type="GO" id="GO:0009024">
    <property type="term" value="F:tagatose-6-phosphate kinase activity"/>
    <property type="evidence" value="ECO:0007669"/>
    <property type="project" value="UniProtKB-EC"/>
</dbReference>
<comment type="similarity">
    <text evidence="1">Belongs to the carbohydrate kinase pfkB family.</text>
</comment>
<dbReference type="EMBL" id="FOGF01000035">
    <property type="protein sequence ID" value="SER31081.1"/>
    <property type="molecule type" value="Genomic_DNA"/>
</dbReference>
<keyword evidence="3 7" id="KW-0423">Lactose metabolism</keyword>
<dbReference type="Gene3D" id="3.40.1190.20">
    <property type="match status" value="1"/>
</dbReference>
<dbReference type="STRING" id="137733.SAMN05421767_1353"/>
<dbReference type="GO" id="GO:0005524">
    <property type="term" value="F:ATP binding"/>
    <property type="evidence" value="ECO:0007669"/>
    <property type="project" value="UniProtKB-KW"/>
</dbReference>
<dbReference type="PANTHER" id="PTHR46566">
    <property type="entry name" value="1-PHOSPHOFRUCTOKINASE-RELATED"/>
    <property type="match status" value="1"/>
</dbReference>
<evidence type="ECO:0000256" key="3">
    <source>
        <dbReference type="ARBA" id="ARBA00022736"/>
    </source>
</evidence>
<evidence type="ECO:0000313" key="9">
    <source>
        <dbReference type="EMBL" id="SER31081.1"/>
    </source>
</evidence>
<reference evidence="9 10" key="1">
    <citation type="submission" date="2016-10" db="EMBL/GenBank/DDBJ databases">
        <authorList>
            <person name="de Groot N.N."/>
        </authorList>
    </citation>
    <scope>NUCLEOTIDE SEQUENCE [LARGE SCALE GENOMIC DNA]</scope>
    <source>
        <strain evidence="9 10">DSM 15827</strain>
    </source>
</reference>
<dbReference type="InterPro" id="IPR022463">
    <property type="entry name" value="1-PFruKinase"/>
</dbReference>
<evidence type="ECO:0000256" key="4">
    <source>
        <dbReference type="ARBA" id="ARBA00022741"/>
    </source>
</evidence>
<name>A0A1H9N5K0_9LACT</name>
<dbReference type="UniPathway" id="UPA00704">
    <property type="reaction ID" value="UER00715"/>
</dbReference>
<dbReference type="PANTHER" id="PTHR46566:SF1">
    <property type="entry name" value="1-PHOSPHOFRUCTOKINASE"/>
    <property type="match status" value="1"/>
</dbReference>
<dbReference type="CDD" id="cd01164">
    <property type="entry name" value="FruK_PfkB_like"/>
    <property type="match status" value="1"/>
</dbReference>
<dbReference type="GO" id="GO:2001059">
    <property type="term" value="P:D-tagatose 6-phosphate catabolic process"/>
    <property type="evidence" value="ECO:0007669"/>
    <property type="project" value="UniProtKB-UniPathway"/>
</dbReference>
<evidence type="ECO:0000259" key="8">
    <source>
        <dbReference type="Pfam" id="PF00294"/>
    </source>
</evidence>
<dbReference type="PIRSF" id="PIRSF000535">
    <property type="entry name" value="1PFK/6PFK/LacC"/>
    <property type="match status" value="1"/>
</dbReference>
<dbReference type="GO" id="GO:0008662">
    <property type="term" value="F:1-phosphofructokinase activity"/>
    <property type="evidence" value="ECO:0007669"/>
    <property type="project" value="InterPro"/>
</dbReference>